<dbReference type="SUPFAM" id="SSF103378">
    <property type="entry name" value="2-methylcitrate dehydratase PrpD"/>
    <property type="match status" value="1"/>
</dbReference>
<sequence>MAPGVDRLIAELADWAAAFAPDDADRELAARALTDTVAVTLAASGDPVATMTSGLPEAARWATTGHVLDFDDVHLPSTSHISVVCVSAALACGGGARAYLAGAGVMARLGTALGWRHYGKGWHTTCTAGAPAAAVAAGVALGLDADGLRRAMA</sequence>
<dbReference type="GO" id="GO:0016829">
    <property type="term" value="F:lyase activity"/>
    <property type="evidence" value="ECO:0007669"/>
    <property type="project" value="InterPro"/>
</dbReference>
<dbReference type="InterPro" id="IPR042183">
    <property type="entry name" value="MmgE/PrpD_sf_1"/>
</dbReference>
<dbReference type="Proteomes" id="UP000176005">
    <property type="component" value="Unassembled WGS sequence"/>
</dbReference>
<feature type="non-terminal residue" evidence="2">
    <location>
        <position position="153"/>
    </location>
</feature>
<dbReference type="InterPro" id="IPR045336">
    <property type="entry name" value="MmgE_PrpD_N"/>
</dbReference>
<evidence type="ECO:0000313" key="2">
    <source>
        <dbReference type="EMBL" id="OEV04839.1"/>
    </source>
</evidence>
<proteinExistence type="predicted"/>
<evidence type="ECO:0000259" key="1">
    <source>
        <dbReference type="Pfam" id="PF03972"/>
    </source>
</evidence>
<feature type="domain" description="MmgE/PrpD N-terminal" evidence="1">
    <location>
        <begin position="62"/>
        <end position="153"/>
    </location>
</feature>
<dbReference type="EMBL" id="LJGW01000692">
    <property type="protein sequence ID" value="OEV04839.1"/>
    <property type="molecule type" value="Genomic_DNA"/>
</dbReference>
<organism evidence="2 3">
    <name type="scientific">Streptomyces nanshensis</name>
    <dbReference type="NCBI Taxonomy" id="518642"/>
    <lineage>
        <taxon>Bacteria</taxon>
        <taxon>Bacillati</taxon>
        <taxon>Actinomycetota</taxon>
        <taxon>Actinomycetes</taxon>
        <taxon>Kitasatosporales</taxon>
        <taxon>Streptomycetaceae</taxon>
        <taxon>Streptomyces</taxon>
    </lineage>
</organism>
<accession>A0A1E7KLJ8</accession>
<name>A0A1E7KLJ8_9ACTN</name>
<dbReference type="Pfam" id="PF03972">
    <property type="entry name" value="MmgE_PrpD_N"/>
    <property type="match status" value="1"/>
</dbReference>
<keyword evidence="3" id="KW-1185">Reference proteome</keyword>
<evidence type="ECO:0000313" key="3">
    <source>
        <dbReference type="Proteomes" id="UP000176005"/>
    </source>
</evidence>
<protein>
    <submittedName>
        <fullName evidence="2">2-methylcitrate dehydratase</fullName>
    </submittedName>
</protein>
<reference evidence="2 3" key="1">
    <citation type="journal article" date="2016" name="Front. Microbiol.">
        <title>Comparative Genomics Analysis of Streptomyces Species Reveals Their Adaptation to the Marine Environment and Their Diversity at the Genomic Level.</title>
        <authorList>
            <person name="Tian X."/>
            <person name="Zhang Z."/>
            <person name="Yang T."/>
            <person name="Chen M."/>
            <person name="Li J."/>
            <person name="Chen F."/>
            <person name="Yang J."/>
            <person name="Li W."/>
            <person name="Zhang B."/>
            <person name="Zhang Z."/>
            <person name="Wu J."/>
            <person name="Zhang C."/>
            <person name="Long L."/>
            <person name="Xiao J."/>
        </authorList>
    </citation>
    <scope>NUCLEOTIDE SEQUENCE [LARGE SCALE GENOMIC DNA]</scope>
    <source>
        <strain evidence="2 3">SCSIO 10429</strain>
    </source>
</reference>
<gene>
    <name evidence="2" type="ORF">AN218_31905</name>
</gene>
<dbReference type="Gene3D" id="1.10.4100.10">
    <property type="entry name" value="2-methylcitrate dehydratase PrpD"/>
    <property type="match status" value="1"/>
</dbReference>
<comment type="caution">
    <text evidence="2">The sequence shown here is derived from an EMBL/GenBank/DDBJ whole genome shotgun (WGS) entry which is preliminary data.</text>
</comment>
<dbReference type="InterPro" id="IPR036148">
    <property type="entry name" value="MmgE/PrpD_sf"/>
</dbReference>
<dbReference type="AlphaFoldDB" id="A0A1E7KLJ8"/>